<dbReference type="Gene3D" id="3.40.710.10">
    <property type="entry name" value="DD-peptidase/beta-lactamase superfamily"/>
    <property type="match status" value="1"/>
</dbReference>
<organism evidence="3 4">
    <name type="scientific">Bernardetia litoralis (strain ATCC 23117 / DSM 6794 / NBRC 15988 / NCIMB 1366 / Fx l1 / Sio-4)</name>
    <name type="common">Flexibacter litoralis</name>
    <dbReference type="NCBI Taxonomy" id="880071"/>
    <lineage>
        <taxon>Bacteria</taxon>
        <taxon>Pseudomonadati</taxon>
        <taxon>Bacteroidota</taxon>
        <taxon>Cytophagia</taxon>
        <taxon>Cytophagales</taxon>
        <taxon>Bernardetiaceae</taxon>
        <taxon>Bernardetia</taxon>
    </lineage>
</organism>
<evidence type="ECO:0000313" key="3">
    <source>
        <dbReference type="EMBL" id="AFM05292.1"/>
    </source>
</evidence>
<gene>
    <name evidence="3" type="ordered locus">Fleli_2945</name>
</gene>
<dbReference type="Proteomes" id="UP000006054">
    <property type="component" value="Chromosome"/>
</dbReference>
<dbReference type="InterPro" id="IPR050789">
    <property type="entry name" value="Diverse_Enzym_Activities"/>
</dbReference>
<dbReference type="PROSITE" id="PS51257">
    <property type="entry name" value="PROKAR_LIPOPROTEIN"/>
    <property type="match status" value="1"/>
</dbReference>
<sequence length="618" mass="70492" precursor="true">MKKSTKKIFLFSFFIVLALSVGGCVSWWQDWNVPKTMLQKRKLIESSLVLLHNKDNYIPLQNLSKERKVVVSISKASFSIFEENINLYADFTTFHIIPSEDSLKLAADFQSLDNFNEIVFLVGKDSISNFITRQITNFAIKKPVSVTVFENRNFIEKNQNQLLETNALLFCPVYNSISEELSAQLLCGGIGASGVLENEILPNFEEEKGVFTKKNRLKYTIPEEVGIKSQDLRLIDTLVLEAMNAKAMPSAQVLVAVKGNVIYQKAFGFHTYDSTTKAEKSDIYDLASVTKILASTTAYMNFYDQNRLPLDSTLSYFLPFFQGTNKDTLILKDILTHQAQLFPFIDFGHKETRNHKVYPRNVFRTKKEKGFETQLAENLFIKTDYYKENMLKIIANSKLWTTKEYKYSDLGFILAPEIIEKLAREEFSDFLQTHFYQPLSAPTLTFKPLEKFSRSRIVPTERDSLFRNELVWGNVHDEAAAMRGGISGHAGLFGNANDVAKLLQMFLNGGTYGETTFLKATTISEFTRCQFCEQGNRRGLGFDKPLLEWSPNGNTAKDASALSYGHFGFTGTMVWVDPATEMVFVFLSNRVYPTRNSKMLMNLNTRTRIQQVIYDAMK</sequence>
<dbReference type="EMBL" id="CP003345">
    <property type="protein sequence ID" value="AFM05292.1"/>
    <property type="molecule type" value="Genomic_DNA"/>
</dbReference>
<dbReference type="OrthoDB" id="9805821at2"/>
<proteinExistence type="predicted"/>
<dbReference type="RefSeq" id="WP_014798726.1">
    <property type="nucleotide sequence ID" value="NC_018018.1"/>
</dbReference>
<reference evidence="4" key="1">
    <citation type="submission" date="2012-06" db="EMBL/GenBank/DDBJ databases">
        <title>The complete genome of Flexibacter litoralis DSM 6794.</title>
        <authorList>
            <person name="Lucas S."/>
            <person name="Copeland A."/>
            <person name="Lapidus A."/>
            <person name="Glavina del Rio T."/>
            <person name="Dalin E."/>
            <person name="Tice H."/>
            <person name="Bruce D."/>
            <person name="Goodwin L."/>
            <person name="Pitluck S."/>
            <person name="Peters L."/>
            <person name="Ovchinnikova G."/>
            <person name="Lu M."/>
            <person name="Kyrpides N."/>
            <person name="Mavromatis K."/>
            <person name="Ivanova N."/>
            <person name="Brettin T."/>
            <person name="Detter J.C."/>
            <person name="Han C."/>
            <person name="Larimer F."/>
            <person name="Land M."/>
            <person name="Hauser L."/>
            <person name="Markowitz V."/>
            <person name="Cheng J.-F."/>
            <person name="Hugenholtz P."/>
            <person name="Woyke T."/>
            <person name="Wu D."/>
            <person name="Spring S."/>
            <person name="Lang E."/>
            <person name="Kopitz M."/>
            <person name="Brambilla E."/>
            <person name="Klenk H.-P."/>
            <person name="Eisen J.A."/>
        </authorList>
    </citation>
    <scope>NUCLEOTIDE SEQUENCE [LARGE SCALE GENOMIC DNA]</scope>
    <source>
        <strain evidence="4">ATCC 23117 / DSM 6794 / NBRC 15988 / NCIMB 1366 / Sio-4</strain>
    </source>
</reference>
<dbReference type="InterPro" id="IPR001466">
    <property type="entry name" value="Beta-lactam-related"/>
</dbReference>
<evidence type="ECO:0000256" key="1">
    <source>
        <dbReference type="ARBA" id="ARBA00022801"/>
    </source>
</evidence>
<dbReference type="GO" id="GO:0016787">
    <property type="term" value="F:hydrolase activity"/>
    <property type="evidence" value="ECO:0007669"/>
    <property type="project" value="UniProtKB-KW"/>
</dbReference>
<protein>
    <submittedName>
        <fullName evidence="3">Penicillin-binding protein, beta-lactamase class C</fullName>
    </submittedName>
</protein>
<keyword evidence="4" id="KW-1185">Reference proteome</keyword>
<dbReference type="PANTHER" id="PTHR43283:SF11">
    <property type="entry name" value="BETA-LACTAMASE-RELATED DOMAIN-CONTAINING PROTEIN"/>
    <property type="match status" value="1"/>
</dbReference>
<dbReference type="eggNOG" id="COG1680">
    <property type="taxonomic scope" value="Bacteria"/>
</dbReference>
<dbReference type="PATRIC" id="fig|880071.3.peg.2939"/>
<dbReference type="STRING" id="880071.Fleli_2945"/>
<dbReference type="PANTHER" id="PTHR43283">
    <property type="entry name" value="BETA-LACTAMASE-RELATED"/>
    <property type="match status" value="1"/>
</dbReference>
<name>I4AMV7_BERLS</name>
<dbReference type="KEGG" id="fli:Fleli_2945"/>
<feature type="domain" description="Beta-lactamase-related" evidence="2">
    <location>
        <begin position="236"/>
        <end position="595"/>
    </location>
</feature>
<dbReference type="AlphaFoldDB" id="I4AMV7"/>
<dbReference type="InterPro" id="IPR012338">
    <property type="entry name" value="Beta-lactam/transpept-like"/>
</dbReference>
<dbReference type="SUPFAM" id="SSF56601">
    <property type="entry name" value="beta-lactamase/transpeptidase-like"/>
    <property type="match status" value="1"/>
</dbReference>
<accession>I4AMV7</accession>
<keyword evidence="1" id="KW-0378">Hydrolase</keyword>
<evidence type="ECO:0000259" key="2">
    <source>
        <dbReference type="Pfam" id="PF00144"/>
    </source>
</evidence>
<dbReference type="Pfam" id="PF00144">
    <property type="entry name" value="Beta-lactamase"/>
    <property type="match status" value="1"/>
</dbReference>
<dbReference type="HOGENOM" id="CLU_020027_1_1_10"/>
<evidence type="ECO:0000313" key="4">
    <source>
        <dbReference type="Proteomes" id="UP000006054"/>
    </source>
</evidence>